<dbReference type="Gene3D" id="3.60.120.10">
    <property type="entry name" value="Anthranilate synthase"/>
    <property type="match status" value="1"/>
</dbReference>
<evidence type="ECO:0000256" key="3">
    <source>
        <dbReference type="ARBA" id="ARBA00009562"/>
    </source>
</evidence>
<evidence type="ECO:0000256" key="2">
    <source>
        <dbReference type="ARBA" id="ARBA00004873"/>
    </source>
</evidence>
<dbReference type="Pfam" id="PF04715">
    <property type="entry name" value="Anth_synt_I_N"/>
    <property type="match status" value="1"/>
</dbReference>
<evidence type="ECO:0000256" key="5">
    <source>
        <dbReference type="ARBA" id="ARBA00012266"/>
    </source>
</evidence>
<evidence type="ECO:0000256" key="4">
    <source>
        <dbReference type="ARBA" id="ARBA00011575"/>
    </source>
</evidence>
<dbReference type="GO" id="GO:0004049">
    <property type="term" value="F:anthranilate synthase activity"/>
    <property type="evidence" value="ECO:0007669"/>
    <property type="project" value="UniProtKB-EC"/>
</dbReference>
<evidence type="ECO:0000256" key="6">
    <source>
        <dbReference type="ARBA" id="ARBA00020653"/>
    </source>
</evidence>
<protein>
    <recommendedName>
        <fullName evidence="6 15">Anthranilate synthase component 1</fullName>
        <ecNumber evidence="5 15">4.1.3.27</ecNumber>
    </recommendedName>
</protein>
<dbReference type="PRINTS" id="PR00095">
    <property type="entry name" value="ANTSNTHASEI"/>
</dbReference>
<comment type="cofactor">
    <cofactor evidence="1 15">
        <name>Mg(2+)</name>
        <dbReference type="ChEBI" id="CHEBI:18420"/>
    </cofactor>
</comment>
<keyword evidence="8 15" id="KW-0479">Metal-binding</keyword>
<evidence type="ECO:0000256" key="9">
    <source>
        <dbReference type="ARBA" id="ARBA00022822"/>
    </source>
</evidence>
<evidence type="ECO:0000256" key="7">
    <source>
        <dbReference type="ARBA" id="ARBA00022605"/>
    </source>
</evidence>
<dbReference type="SUPFAM" id="SSF56322">
    <property type="entry name" value="ADC synthase"/>
    <property type="match status" value="1"/>
</dbReference>
<keyword evidence="10 15" id="KW-0460">Magnesium</keyword>
<comment type="catalytic activity">
    <reaction evidence="14 15">
        <text>chorismate + L-glutamine = anthranilate + pyruvate + L-glutamate + H(+)</text>
        <dbReference type="Rhea" id="RHEA:21732"/>
        <dbReference type="ChEBI" id="CHEBI:15361"/>
        <dbReference type="ChEBI" id="CHEBI:15378"/>
        <dbReference type="ChEBI" id="CHEBI:16567"/>
        <dbReference type="ChEBI" id="CHEBI:29748"/>
        <dbReference type="ChEBI" id="CHEBI:29985"/>
        <dbReference type="ChEBI" id="CHEBI:58359"/>
        <dbReference type="EC" id="4.1.3.27"/>
    </reaction>
</comment>
<evidence type="ECO:0000313" key="18">
    <source>
        <dbReference type="EMBL" id="MDP5225910.1"/>
    </source>
</evidence>
<evidence type="ECO:0000256" key="1">
    <source>
        <dbReference type="ARBA" id="ARBA00001946"/>
    </source>
</evidence>
<feature type="domain" description="Anthranilate synthase component I N-terminal" evidence="17">
    <location>
        <begin position="33"/>
        <end position="177"/>
    </location>
</feature>
<evidence type="ECO:0000256" key="15">
    <source>
        <dbReference type="RuleBase" id="RU364045"/>
    </source>
</evidence>
<dbReference type="InterPro" id="IPR005801">
    <property type="entry name" value="ADC_synthase"/>
</dbReference>
<gene>
    <name evidence="15" type="primary">trpE</name>
    <name evidence="18" type="ORF">Q9R02_01935</name>
</gene>
<keyword evidence="11 15" id="KW-0057">Aromatic amino acid biosynthesis</keyword>
<sequence length="526" mass="56671">MLETTALTPSLNEFRALAREHRVISVTLKVLADAETPISLYRKLALAEDGTARPGTFLFESAAVGGSWSRYSFIGAHSRATLTTRDGETHWQGEPPLGVPTSGSPAEALRLTLEALRTERHAELPPLTSGLVGFVGWEAVRHWEKLPNPPQDDLKLPEMALNLVSDIAVHDNVDGSVLLVANAINMDDSPERVDEAYQDAVQRLDALLHRLQAPAAAAVSALAPAADYLESVRHRWPEDQYLAAIDRGKEAIVDGEVFQVVISRRFELDVQADALDIYRMLRNSNPSPYMYLCNFQDTDGRDYAIIGSSPEALVAVKDREVITHPIAGSRPRGKTHDADQALSEELLADTKERAEHLMLVDLSRNDLSRVCTAGTVDVTQFMEVERFSHIMHLVSTVVGQLAPASTAYDVLAATFPAGTLSGAPKPRALSLLDELEPHRRSVYGGVVGYLDFAGDMDMAIAIRTALLLEGTAYVQAGGGIVADSHKPDEALETVNKAAAPLRAAHVASALHAAEPGLAAGLADAAS</sequence>
<dbReference type="PANTHER" id="PTHR11236:SF46">
    <property type="entry name" value="ANTHRANILATE SYNTHASE COMPONENT 1"/>
    <property type="match status" value="1"/>
</dbReference>
<name>A0ABT9IK07_9MICC</name>
<dbReference type="Pfam" id="PF00425">
    <property type="entry name" value="Chorismate_bind"/>
    <property type="match status" value="1"/>
</dbReference>
<evidence type="ECO:0000256" key="12">
    <source>
        <dbReference type="ARBA" id="ARBA00023239"/>
    </source>
</evidence>
<dbReference type="Proteomes" id="UP001232725">
    <property type="component" value="Unassembled WGS sequence"/>
</dbReference>
<comment type="caution">
    <text evidence="18">The sequence shown here is derived from an EMBL/GenBank/DDBJ whole genome shotgun (WGS) entry which is preliminary data.</text>
</comment>
<keyword evidence="12 15" id="KW-0456">Lyase</keyword>
<proteinExistence type="inferred from homology"/>
<accession>A0ABT9IK07</accession>
<organism evidence="18 19">
    <name type="scientific">Arthrobacter horti</name>
    <dbReference type="NCBI Taxonomy" id="3068273"/>
    <lineage>
        <taxon>Bacteria</taxon>
        <taxon>Bacillati</taxon>
        <taxon>Actinomycetota</taxon>
        <taxon>Actinomycetes</taxon>
        <taxon>Micrococcales</taxon>
        <taxon>Micrococcaceae</taxon>
        <taxon>Arthrobacter</taxon>
    </lineage>
</organism>
<evidence type="ECO:0000256" key="14">
    <source>
        <dbReference type="ARBA" id="ARBA00047683"/>
    </source>
</evidence>
<evidence type="ECO:0000256" key="10">
    <source>
        <dbReference type="ARBA" id="ARBA00022842"/>
    </source>
</evidence>
<dbReference type="PANTHER" id="PTHR11236">
    <property type="entry name" value="AMINOBENZOATE/ANTHRANILATE SYNTHASE"/>
    <property type="match status" value="1"/>
</dbReference>
<dbReference type="InterPro" id="IPR015890">
    <property type="entry name" value="Chorismate_C"/>
</dbReference>
<dbReference type="RefSeq" id="WP_305994945.1">
    <property type="nucleotide sequence ID" value="NZ_JAVALS010000001.1"/>
</dbReference>
<keyword evidence="7 15" id="KW-0028">Amino-acid biosynthesis</keyword>
<evidence type="ECO:0000313" key="19">
    <source>
        <dbReference type="Proteomes" id="UP001232725"/>
    </source>
</evidence>
<comment type="function">
    <text evidence="13 15">Part of a heterotetrameric complex that catalyzes the two-step biosynthesis of anthranilate, an intermediate in the biosynthesis of L-tryptophan. In the first step, the glutamine-binding beta subunit (TrpG) of anthranilate synthase (AS) provides the glutamine amidotransferase activity which generates ammonia as a substrate that, along with chorismate, is used in the second step, catalyzed by the large alpha subunit of AS (TrpE) to produce anthranilate. In the absence of TrpG, TrpE can synthesize anthranilate directly from chorismate and high concentrations of ammonia.</text>
</comment>
<dbReference type="InterPro" id="IPR019999">
    <property type="entry name" value="Anth_synth_I-like"/>
</dbReference>
<evidence type="ECO:0000256" key="8">
    <source>
        <dbReference type="ARBA" id="ARBA00022723"/>
    </source>
</evidence>
<dbReference type="EC" id="4.1.3.27" evidence="5 15"/>
<dbReference type="EMBL" id="JAVALS010000001">
    <property type="protein sequence ID" value="MDP5225910.1"/>
    <property type="molecule type" value="Genomic_DNA"/>
</dbReference>
<reference evidence="18 19" key="1">
    <citation type="submission" date="2023-08" db="EMBL/GenBank/DDBJ databases">
        <title>Arthrobacter horti sp. nov., isolated from forest soil.</title>
        <authorList>
            <person name="Park M."/>
        </authorList>
    </citation>
    <scope>NUCLEOTIDE SEQUENCE [LARGE SCALE GENOMIC DNA]</scope>
    <source>
        <strain evidence="18 19">YJM1</strain>
    </source>
</reference>
<evidence type="ECO:0000256" key="13">
    <source>
        <dbReference type="ARBA" id="ARBA00025634"/>
    </source>
</evidence>
<evidence type="ECO:0000259" key="16">
    <source>
        <dbReference type="Pfam" id="PF00425"/>
    </source>
</evidence>
<dbReference type="NCBIfam" id="NF010086">
    <property type="entry name" value="PRK13571.1"/>
    <property type="match status" value="1"/>
</dbReference>
<dbReference type="InterPro" id="IPR005256">
    <property type="entry name" value="Anth_synth_I_PabB"/>
</dbReference>
<dbReference type="NCBIfam" id="TIGR00564">
    <property type="entry name" value="trpE_most"/>
    <property type="match status" value="1"/>
</dbReference>
<dbReference type="InterPro" id="IPR006805">
    <property type="entry name" value="Anth_synth_I_N"/>
</dbReference>
<comment type="pathway">
    <text evidence="2 15">Amino-acid biosynthesis; L-tryptophan biosynthesis; L-tryptophan from chorismate: step 1/5.</text>
</comment>
<evidence type="ECO:0000256" key="11">
    <source>
        <dbReference type="ARBA" id="ARBA00023141"/>
    </source>
</evidence>
<keyword evidence="19" id="KW-1185">Reference proteome</keyword>
<comment type="similarity">
    <text evidence="3 15">Belongs to the anthranilate synthase component I family.</text>
</comment>
<feature type="domain" description="Chorismate-utilising enzyme C-terminal" evidence="16">
    <location>
        <begin position="238"/>
        <end position="496"/>
    </location>
</feature>
<evidence type="ECO:0000259" key="17">
    <source>
        <dbReference type="Pfam" id="PF04715"/>
    </source>
</evidence>
<comment type="subunit">
    <text evidence="4 15">Heterotetramer consisting of two non-identical subunits: a beta subunit (TrpG) and a large alpha subunit (TrpE).</text>
</comment>
<keyword evidence="9 15" id="KW-0822">Tryptophan biosynthesis</keyword>